<reference evidence="2 3" key="1">
    <citation type="submission" date="2021-12" db="EMBL/GenBank/DDBJ databases">
        <title>Genome sequence of Kibdelosporangium philippinense ATCC 49844.</title>
        <authorList>
            <person name="Fedorov E.A."/>
            <person name="Omeragic M."/>
            <person name="Shalygina K.F."/>
            <person name="Maclea K.S."/>
        </authorList>
    </citation>
    <scope>NUCLEOTIDE SEQUENCE [LARGE SCALE GENOMIC DNA]</scope>
    <source>
        <strain evidence="2 3">ATCC 49844</strain>
    </source>
</reference>
<dbReference type="Gene3D" id="1.10.260.40">
    <property type="entry name" value="lambda repressor-like DNA-binding domains"/>
    <property type="match status" value="1"/>
</dbReference>
<organism evidence="2 3">
    <name type="scientific">Kibdelosporangium philippinense</name>
    <dbReference type="NCBI Taxonomy" id="211113"/>
    <lineage>
        <taxon>Bacteria</taxon>
        <taxon>Bacillati</taxon>
        <taxon>Actinomycetota</taxon>
        <taxon>Actinomycetes</taxon>
        <taxon>Pseudonocardiales</taxon>
        <taxon>Pseudonocardiaceae</taxon>
        <taxon>Kibdelosporangium</taxon>
    </lineage>
</organism>
<comment type="caution">
    <text evidence="2">The sequence shown here is derived from an EMBL/GenBank/DDBJ whole genome shotgun (WGS) entry which is preliminary data.</text>
</comment>
<protein>
    <submittedName>
        <fullName evidence="2">Helix-turn-helix transcriptional regulator</fullName>
    </submittedName>
</protein>
<evidence type="ECO:0000313" key="2">
    <source>
        <dbReference type="EMBL" id="MCE7001637.1"/>
    </source>
</evidence>
<dbReference type="Proteomes" id="UP001521150">
    <property type="component" value="Unassembled WGS sequence"/>
</dbReference>
<keyword evidence="3" id="KW-1185">Reference proteome</keyword>
<dbReference type="Pfam" id="PF13560">
    <property type="entry name" value="HTH_31"/>
    <property type="match status" value="1"/>
</dbReference>
<evidence type="ECO:0000313" key="3">
    <source>
        <dbReference type="Proteomes" id="UP001521150"/>
    </source>
</evidence>
<dbReference type="InterPro" id="IPR043917">
    <property type="entry name" value="DUF5753"/>
</dbReference>
<dbReference type="SUPFAM" id="SSF47413">
    <property type="entry name" value="lambda repressor-like DNA-binding domains"/>
    <property type="match status" value="1"/>
</dbReference>
<dbReference type="Pfam" id="PF19054">
    <property type="entry name" value="DUF5753"/>
    <property type="match status" value="1"/>
</dbReference>
<name>A0ABS8Z2I1_9PSEU</name>
<dbReference type="SMART" id="SM00530">
    <property type="entry name" value="HTH_XRE"/>
    <property type="match status" value="1"/>
</dbReference>
<dbReference type="CDD" id="cd00093">
    <property type="entry name" value="HTH_XRE"/>
    <property type="match status" value="1"/>
</dbReference>
<gene>
    <name evidence="2" type="ORF">LWC34_02095</name>
</gene>
<dbReference type="InterPro" id="IPR010982">
    <property type="entry name" value="Lambda_DNA-bd_dom_sf"/>
</dbReference>
<evidence type="ECO:0000259" key="1">
    <source>
        <dbReference type="PROSITE" id="PS50943"/>
    </source>
</evidence>
<feature type="domain" description="HTH cro/C1-type" evidence="1">
    <location>
        <begin position="15"/>
        <end position="69"/>
    </location>
</feature>
<accession>A0ABS8Z2I1</accession>
<sequence>MTTFEHRRLAFGNKLREIRESAGLNGTDLANVLGWQQSKVSKIERGRQTASDSDVVAWLGATNTPESLLEQMRTELRDLQVAQLTWRRQIREGHLERQQQGVRDAQSATTIRAVDIMAVPGLLQTPDYARAIFRTQADLLGVPDDDIEDAVAARMARQQVLYDRSKHIEILLAEAALSHPVCTFEELAGQVDRLVSSIGLAHVRIGILPMRRPIPHLLPHGFWIMDDEVHFESVSGEHRITDPDEIALYNKLTDRLWTAAVEGDQARALLLRTLKSGDQP</sequence>
<dbReference type="PROSITE" id="PS50943">
    <property type="entry name" value="HTH_CROC1"/>
    <property type="match status" value="1"/>
</dbReference>
<dbReference type="InterPro" id="IPR001387">
    <property type="entry name" value="Cro/C1-type_HTH"/>
</dbReference>
<dbReference type="RefSeq" id="WP_233722697.1">
    <property type="nucleotide sequence ID" value="NZ_JAJVCN010000001.1"/>
</dbReference>
<dbReference type="EMBL" id="JAJVCN010000001">
    <property type="protein sequence ID" value="MCE7001637.1"/>
    <property type="molecule type" value="Genomic_DNA"/>
</dbReference>
<proteinExistence type="predicted"/>